<dbReference type="Pfam" id="PF01789">
    <property type="entry name" value="PsbP"/>
    <property type="match status" value="1"/>
</dbReference>
<dbReference type="PANTHER" id="PTHR31407:SF3">
    <property type="entry name" value="PSBP DOMAIN-CONTAINING PROTEIN 2, CHLOROPLASTIC"/>
    <property type="match status" value="1"/>
</dbReference>
<evidence type="ECO:0000259" key="2">
    <source>
        <dbReference type="Pfam" id="PF01789"/>
    </source>
</evidence>
<reference evidence="3" key="1">
    <citation type="submission" date="2018-01" db="EMBL/GenBank/DDBJ databases">
        <authorList>
            <person name="Mao J.F."/>
        </authorList>
    </citation>
    <scope>NUCLEOTIDE SEQUENCE</scope>
    <source>
        <strain evidence="3">Huo1</strain>
        <tissue evidence="3">Leaf</tissue>
    </source>
</reference>
<dbReference type="NCBIfam" id="NF040946">
    <property type="entry name" value="PSII_PsbP"/>
    <property type="match status" value="1"/>
</dbReference>
<dbReference type="Proteomes" id="UP000298416">
    <property type="component" value="Unassembled WGS sequence"/>
</dbReference>
<dbReference type="GO" id="GO:0005509">
    <property type="term" value="F:calcium ion binding"/>
    <property type="evidence" value="ECO:0007669"/>
    <property type="project" value="InterPro"/>
</dbReference>
<comment type="subcellular location">
    <subcellularLocation>
        <location evidence="1">Plastid</location>
        <location evidence="1">Chloroplast thylakoid membrane</location>
    </subcellularLocation>
</comment>
<dbReference type="OrthoDB" id="2020701at2759"/>
<name>A0A8X8ZB77_SALSN</name>
<keyword evidence="4" id="KW-1185">Reference proteome</keyword>
<dbReference type="InterPro" id="IPR016123">
    <property type="entry name" value="Mog1/PsbP_a/b/a-sand"/>
</dbReference>
<dbReference type="InterPro" id="IPR002683">
    <property type="entry name" value="PsbP_C"/>
</dbReference>
<dbReference type="EMBL" id="PNBA02000015">
    <property type="protein sequence ID" value="KAG6398546.1"/>
    <property type="molecule type" value="Genomic_DNA"/>
</dbReference>
<dbReference type="GO" id="GO:0019898">
    <property type="term" value="C:extrinsic component of membrane"/>
    <property type="evidence" value="ECO:0007669"/>
    <property type="project" value="InterPro"/>
</dbReference>
<feature type="domain" description="PsbP C-terminal" evidence="2">
    <location>
        <begin position="114"/>
        <end position="268"/>
    </location>
</feature>
<dbReference type="AlphaFoldDB" id="A0A8X8ZB77"/>
<dbReference type="Gene3D" id="3.40.1000.10">
    <property type="entry name" value="Mog1/PsbP, alpha/beta/alpha sandwich"/>
    <property type="match status" value="1"/>
</dbReference>
<organism evidence="3">
    <name type="scientific">Salvia splendens</name>
    <name type="common">Scarlet sage</name>
    <dbReference type="NCBI Taxonomy" id="180675"/>
    <lineage>
        <taxon>Eukaryota</taxon>
        <taxon>Viridiplantae</taxon>
        <taxon>Streptophyta</taxon>
        <taxon>Embryophyta</taxon>
        <taxon>Tracheophyta</taxon>
        <taxon>Spermatophyta</taxon>
        <taxon>Magnoliopsida</taxon>
        <taxon>eudicotyledons</taxon>
        <taxon>Gunneridae</taxon>
        <taxon>Pentapetalae</taxon>
        <taxon>asterids</taxon>
        <taxon>lamiids</taxon>
        <taxon>Lamiales</taxon>
        <taxon>Lamiaceae</taxon>
        <taxon>Nepetoideae</taxon>
        <taxon>Mentheae</taxon>
        <taxon>Salviinae</taxon>
        <taxon>Salvia</taxon>
        <taxon>Salvia subgen. Calosphace</taxon>
        <taxon>core Calosphace</taxon>
    </lineage>
</organism>
<proteinExistence type="predicted"/>
<dbReference type="SUPFAM" id="SSF55724">
    <property type="entry name" value="Mog1p/PsbP-like"/>
    <property type="match status" value="1"/>
</dbReference>
<dbReference type="PANTHER" id="PTHR31407">
    <property type="match status" value="1"/>
</dbReference>
<dbReference type="GO" id="GO:0009535">
    <property type="term" value="C:chloroplast thylakoid membrane"/>
    <property type="evidence" value="ECO:0007669"/>
    <property type="project" value="UniProtKB-SubCell"/>
</dbReference>
<accession>A0A8X8ZB77</accession>
<gene>
    <name evidence="3" type="ORF">SASPL_140011</name>
</gene>
<comment type="caution">
    <text evidence="3">The sequence shown here is derived from an EMBL/GenBank/DDBJ whole genome shotgun (WGS) entry which is preliminary data.</text>
</comment>
<dbReference type="GO" id="GO:0009654">
    <property type="term" value="C:photosystem II oxygen evolving complex"/>
    <property type="evidence" value="ECO:0007669"/>
    <property type="project" value="InterPro"/>
</dbReference>
<evidence type="ECO:0000313" key="3">
    <source>
        <dbReference type="EMBL" id="KAG6398546.1"/>
    </source>
</evidence>
<reference evidence="3" key="2">
    <citation type="submission" date="2020-08" db="EMBL/GenBank/DDBJ databases">
        <title>Plant Genome Project.</title>
        <authorList>
            <person name="Zhang R.-G."/>
        </authorList>
    </citation>
    <scope>NUCLEOTIDE SEQUENCE</scope>
    <source>
        <strain evidence="3">Huo1</strain>
        <tissue evidence="3">Leaf</tissue>
    </source>
</reference>
<protein>
    <recommendedName>
        <fullName evidence="2">PsbP C-terminal domain-containing protein</fullName>
    </recommendedName>
</protein>
<evidence type="ECO:0000256" key="1">
    <source>
        <dbReference type="ARBA" id="ARBA00004334"/>
    </source>
</evidence>
<evidence type="ECO:0000313" key="4">
    <source>
        <dbReference type="Proteomes" id="UP000298416"/>
    </source>
</evidence>
<sequence length="272" mass="29925">MMALSLQESAYPLKFHLLTIYLQKAMDFHGVCIPSSNHHYSPSLLLPHLSPFSSSRKPSPHLPPLSISCSSNVKWRECLPSTVGRRVITISFLGFGVSRLLSLSEAMAEPALELYRYTDPKEGFTLLVPSSYVKVDKAGATVLFEDANKKANNVGAVVAPTRISSLGEFGTPQFVVDKLIQAERRKESTKEAEVISVSERSGESGAQVYEFEYKLDSTRGGMKRVFSAAVVASKRLYLLNITHSDSAESPLDTDTRNVLEQVLHSFDVVPSS</sequence>
<dbReference type="GO" id="GO:0015979">
    <property type="term" value="P:photosynthesis"/>
    <property type="evidence" value="ECO:0007669"/>
    <property type="project" value="InterPro"/>
</dbReference>